<dbReference type="VEuPathDB" id="MicrosporidiaDB:EDEG_02969"/>
<protein>
    <submittedName>
        <fullName evidence="3">Uncharacterized protein</fullName>
    </submittedName>
</protein>
<evidence type="ECO:0000256" key="2">
    <source>
        <dbReference type="SAM" id="Phobius"/>
    </source>
</evidence>
<dbReference type="EMBL" id="AFBI03000062">
    <property type="protein sequence ID" value="EJW02649.1"/>
    <property type="molecule type" value="Genomic_DNA"/>
</dbReference>
<dbReference type="HOGENOM" id="CLU_494330_0_0_1"/>
<gene>
    <name evidence="3" type="ORF">EDEG_02969</name>
</gene>
<evidence type="ECO:0000313" key="3">
    <source>
        <dbReference type="EMBL" id="EJW02649.1"/>
    </source>
</evidence>
<sequence>MIGKTEKKEHSAQEIHETSIETTLSMKNLPDVDITCKSRTFYEQNAFTKIRENNTPKHHFSEDSVFSERRTLVQNTTKNTESAIKNEQATRNSVFFYIETPDIKTEKKSKPEESSLLKKDDTKKTSNKADTSVDTLFDVQYSQYFDKKSDINDSHYKVASIRTAYVDMNNHNTLSRNDKSEIKSTNVSQNPLYYNLESLSKLEIDEKDNCYTICTEPKKSEFHQKNKYFEWVRIIETNKGLENDFMGKSVAFTSDWPQNFTKKQEIDSIKNYNDDEIVIEIGNKTPVQTSSYKEISQSTLNINLSEEHYNLFGGIRQYWKILFLAQKDSSGYVVIDTLDTSTNINYLDNAKDNKNYSMLEKTSISIPHDFCQKKPVLDQNNNTKIDNFVSNNGYRTTNSLSLPVSTDACTCIEKTENSNIMTNHLNSATIVRDESYRNLAVLSSLHQQQDHTIIEIPNQIKEASRRTQKNFEMAITMFERNIEQSPKDINIPSSCLNIFLVISIVILLVINFFFRCIFISHSSLLYNNFRNFYYNFNFFCNNRRKEFTKNF</sequence>
<reference evidence="3 4" key="1">
    <citation type="submission" date="2011-08" db="EMBL/GenBank/DDBJ databases">
        <authorList>
            <person name="Liu Z.J."/>
            <person name="Shi F.L."/>
            <person name="Lu J.Q."/>
            <person name="Li M."/>
            <person name="Wang Z.L."/>
        </authorList>
    </citation>
    <scope>NUCLEOTIDE SEQUENCE [LARGE SCALE GENOMIC DNA]</scope>
    <source>
        <strain evidence="3 4">USNM 41457</strain>
    </source>
</reference>
<keyword evidence="2" id="KW-0812">Transmembrane</keyword>
<dbReference type="AlphaFoldDB" id="J9D545"/>
<name>J9D545_EDHAE</name>
<keyword evidence="2" id="KW-1133">Transmembrane helix</keyword>
<feature type="region of interest" description="Disordered" evidence="1">
    <location>
        <begin position="106"/>
        <end position="128"/>
    </location>
</feature>
<evidence type="ECO:0000313" key="4">
    <source>
        <dbReference type="Proteomes" id="UP000003163"/>
    </source>
</evidence>
<keyword evidence="4" id="KW-1185">Reference proteome</keyword>
<accession>J9D545</accession>
<feature type="compositionally biased region" description="Basic and acidic residues" evidence="1">
    <location>
        <begin position="106"/>
        <end position="124"/>
    </location>
</feature>
<comment type="caution">
    <text evidence="3">The sequence shown here is derived from an EMBL/GenBank/DDBJ whole genome shotgun (WGS) entry which is preliminary data.</text>
</comment>
<proteinExistence type="predicted"/>
<feature type="transmembrane region" description="Helical" evidence="2">
    <location>
        <begin position="496"/>
        <end position="514"/>
    </location>
</feature>
<dbReference type="Proteomes" id="UP000003163">
    <property type="component" value="Unassembled WGS sequence"/>
</dbReference>
<evidence type="ECO:0000256" key="1">
    <source>
        <dbReference type="SAM" id="MobiDB-lite"/>
    </source>
</evidence>
<dbReference type="InParanoid" id="J9D545"/>
<reference evidence="4" key="2">
    <citation type="submission" date="2015-07" db="EMBL/GenBank/DDBJ databases">
        <title>Contrasting host-pathogen interactions and genome evolution in two generalist and specialist microsporidian pathogens of mosquitoes.</title>
        <authorList>
            <consortium name="The Broad Institute Genomics Platform"/>
            <consortium name="The Broad Institute Genome Sequencing Center for Infectious Disease"/>
            <person name="Cuomo C.A."/>
            <person name="Sanscrainte N.D."/>
            <person name="Goldberg J.M."/>
            <person name="Heiman D."/>
            <person name="Young S."/>
            <person name="Zeng Q."/>
            <person name="Becnel J.J."/>
            <person name="Birren B.W."/>
        </authorList>
    </citation>
    <scope>NUCLEOTIDE SEQUENCE [LARGE SCALE GENOMIC DNA]</scope>
    <source>
        <strain evidence="4">USNM 41457</strain>
    </source>
</reference>
<organism evidence="3 4">
    <name type="scientific">Edhazardia aedis (strain USNM 41457)</name>
    <name type="common">Microsporidian parasite</name>
    <dbReference type="NCBI Taxonomy" id="1003232"/>
    <lineage>
        <taxon>Eukaryota</taxon>
        <taxon>Fungi</taxon>
        <taxon>Fungi incertae sedis</taxon>
        <taxon>Microsporidia</taxon>
        <taxon>Edhazardia</taxon>
    </lineage>
</organism>
<keyword evidence="2" id="KW-0472">Membrane</keyword>